<evidence type="ECO:0000313" key="2">
    <source>
        <dbReference type="Proteomes" id="UP000064967"/>
    </source>
</evidence>
<dbReference type="EMBL" id="CP012333">
    <property type="protein sequence ID" value="AKV01240.1"/>
    <property type="molecule type" value="Genomic_DNA"/>
</dbReference>
<keyword evidence="2" id="KW-1185">Reference proteome</keyword>
<proteinExistence type="predicted"/>
<protein>
    <submittedName>
        <fullName evidence="1">Uncharacterized protein</fullName>
    </submittedName>
</protein>
<dbReference type="Proteomes" id="UP000064967">
    <property type="component" value="Chromosome"/>
</dbReference>
<reference evidence="1 2" key="1">
    <citation type="submission" date="2015-08" db="EMBL/GenBank/DDBJ databases">
        <authorList>
            <person name="Babu N.S."/>
            <person name="Beckwith C.J."/>
            <person name="Beseler K.G."/>
            <person name="Brison A."/>
            <person name="Carone J.V."/>
            <person name="Caskin T.P."/>
            <person name="Diamond M."/>
            <person name="Durham M.E."/>
            <person name="Foxe J.M."/>
            <person name="Go M."/>
            <person name="Henderson B.A."/>
            <person name="Jones I.B."/>
            <person name="McGettigan J.A."/>
            <person name="Micheletti S.J."/>
            <person name="Nasrallah M.E."/>
            <person name="Ortiz D."/>
            <person name="Piller C.R."/>
            <person name="Privatt S.R."/>
            <person name="Schneider S.L."/>
            <person name="Sharp S."/>
            <person name="Smith T.C."/>
            <person name="Stanton J.D."/>
            <person name="Ullery H.E."/>
            <person name="Wilson R.J."/>
            <person name="Serrano M.G."/>
            <person name="Buck G."/>
            <person name="Lee V."/>
            <person name="Wang Y."/>
            <person name="Carvalho R."/>
            <person name="Voegtly L."/>
            <person name="Shi R."/>
            <person name="Duckworth R."/>
            <person name="Johnson A."/>
            <person name="Loviza R."/>
            <person name="Walstead R."/>
            <person name="Shah Z."/>
            <person name="Kiflezghi M."/>
            <person name="Wade K."/>
            <person name="Ball S.L."/>
            <person name="Bradley K.W."/>
            <person name="Asai D.J."/>
            <person name="Bowman C.A."/>
            <person name="Russell D.A."/>
            <person name="Pope W.H."/>
            <person name="Jacobs-Sera D."/>
            <person name="Hendrix R.W."/>
            <person name="Hatfull G.F."/>
        </authorList>
    </citation>
    <scope>NUCLEOTIDE SEQUENCE [LARGE SCALE GENOMIC DNA]</scope>
    <source>
        <strain evidence="1 2">DSM 27648</strain>
    </source>
</reference>
<accession>A0A0K1Q776</accession>
<gene>
    <name evidence="1" type="ORF">AKJ09_07903</name>
</gene>
<evidence type="ECO:0000313" key="1">
    <source>
        <dbReference type="EMBL" id="AKV01240.1"/>
    </source>
</evidence>
<dbReference type="KEGG" id="llu:AKJ09_07903"/>
<dbReference type="AlphaFoldDB" id="A0A0K1Q776"/>
<name>A0A0K1Q776_9BACT</name>
<organism evidence="1 2">
    <name type="scientific">Labilithrix luteola</name>
    <dbReference type="NCBI Taxonomy" id="1391654"/>
    <lineage>
        <taxon>Bacteria</taxon>
        <taxon>Pseudomonadati</taxon>
        <taxon>Myxococcota</taxon>
        <taxon>Polyangia</taxon>
        <taxon>Polyangiales</taxon>
        <taxon>Labilitrichaceae</taxon>
        <taxon>Labilithrix</taxon>
    </lineage>
</organism>
<sequence length="43" mass="5020">MRPCSCLRPWWLLRRLLAQQSLEIDSFAVVIAVQHGDWAPRCP</sequence>